<dbReference type="SUPFAM" id="SSF50911">
    <property type="entry name" value="Mannose 6-phosphate receptor domain"/>
    <property type="match status" value="1"/>
</dbReference>
<dbReference type="GO" id="GO:0005788">
    <property type="term" value="C:endoplasmic reticulum lumen"/>
    <property type="evidence" value="ECO:0007669"/>
    <property type="project" value="TreeGrafter"/>
</dbReference>
<dbReference type="GO" id="GO:0030970">
    <property type="term" value="P:retrograde protein transport, ER to cytosol"/>
    <property type="evidence" value="ECO:0007669"/>
    <property type="project" value="TreeGrafter"/>
</dbReference>
<feature type="signal peptide" evidence="9">
    <location>
        <begin position="1"/>
        <end position="22"/>
    </location>
</feature>
<comment type="similarity">
    <text evidence="2">Belongs to the OS-9 family.</text>
</comment>
<dbReference type="InterPro" id="IPR044865">
    <property type="entry name" value="MRH_dom"/>
</dbReference>
<dbReference type="Proteomes" id="UP000796880">
    <property type="component" value="Unassembled WGS sequence"/>
</dbReference>
<reference evidence="11" key="1">
    <citation type="submission" date="2020-03" db="EMBL/GenBank/DDBJ databases">
        <title>A high-quality chromosome-level genome assembly of a woody plant with both climbing and erect habits, Rhamnella rubrinervis.</title>
        <authorList>
            <person name="Lu Z."/>
            <person name="Yang Y."/>
            <person name="Zhu X."/>
            <person name="Sun Y."/>
        </authorList>
    </citation>
    <scope>NUCLEOTIDE SEQUENCE</scope>
    <source>
        <strain evidence="11">BYM</strain>
        <tissue evidence="11">Leaf</tissue>
    </source>
</reference>
<evidence type="ECO:0000313" key="12">
    <source>
        <dbReference type="Proteomes" id="UP000796880"/>
    </source>
</evidence>
<dbReference type="GO" id="GO:0030246">
    <property type="term" value="F:carbohydrate binding"/>
    <property type="evidence" value="ECO:0007669"/>
    <property type="project" value="UniProtKB-KW"/>
</dbReference>
<feature type="domain" description="MRH" evidence="10">
    <location>
        <begin position="119"/>
        <end position="244"/>
    </location>
</feature>
<evidence type="ECO:0000256" key="2">
    <source>
        <dbReference type="ARBA" id="ARBA00009918"/>
    </source>
</evidence>
<evidence type="ECO:0000259" key="10">
    <source>
        <dbReference type="PROSITE" id="PS51914"/>
    </source>
</evidence>
<dbReference type="OrthoDB" id="448954at2759"/>
<gene>
    <name evidence="11" type="ORF">FNV43_RR03484</name>
</gene>
<evidence type="ECO:0000256" key="3">
    <source>
        <dbReference type="ARBA" id="ARBA00018727"/>
    </source>
</evidence>
<dbReference type="EMBL" id="VOIH02000002">
    <property type="protein sequence ID" value="KAF3453051.1"/>
    <property type="molecule type" value="Genomic_DNA"/>
</dbReference>
<proteinExistence type="inferred from homology"/>
<dbReference type="GO" id="GO:0030968">
    <property type="term" value="P:endoplasmic reticulum unfolded protein response"/>
    <property type="evidence" value="ECO:0007669"/>
    <property type="project" value="InterPro"/>
</dbReference>
<keyword evidence="5" id="KW-0430">Lectin</keyword>
<accession>A0A8K0MNR2</accession>
<dbReference type="InterPro" id="IPR045149">
    <property type="entry name" value="OS-9-like"/>
</dbReference>
<evidence type="ECO:0000256" key="6">
    <source>
        <dbReference type="ARBA" id="ARBA00022824"/>
    </source>
</evidence>
<evidence type="ECO:0000256" key="9">
    <source>
        <dbReference type="SAM" id="SignalP"/>
    </source>
</evidence>
<dbReference type="FunFam" id="2.70.130.10:FF:000021">
    <property type="entry name" value="Protein OS-9 homolog"/>
    <property type="match status" value="1"/>
</dbReference>
<evidence type="ECO:0000313" key="11">
    <source>
        <dbReference type="EMBL" id="KAF3453051.1"/>
    </source>
</evidence>
<organism evidence="11 12">
    <name type="scientific">Rhamnella rubrinervis</name>
    <dbReference type="NCBI Taxonomy" id="2594499"/>
    <lineage>
        <taxon>Eukaryota</taxon>
        <taxon>Viridiplantae</taxon>
        <taxon>Streptophyta</taxon>
        <taxon>Embryophyta</taxon>
        <taxon>Tracheophyta</taxon>
        <taxon>Spermatophyta</taxon>
        <taxon>Magnoliopsida</taxon>
        <taxon>eudicotyledons</taxon>
        <taxon>Gunneridae</taxon>
        <taxon>Pentapetalae</taxon>
        <taxon>rosids</taxon>
        <taxon>fabids</taxon>
        <taxon>Rosales</taxon>
        <taxon>Rhamnaceae</taxon>
        <taxon>rhamnoid group</taxon>
        <taxon>Rhamneae</taxon>
        <taxon>Rhamnella</taxon>
    </lineage>
</organism>
<keyword evidence="4 9" id="KW-0732">Signal</keyword>
<evidence type="ECO:0000256" key="1">
    <source>
        <dbReference type="ARBA" id="ARBA00004240"/>
    </source>
</evidence>
<evidence type="ECO:0000256" key="7">
    <source>
        <dbReference type="ARBA" id="ARBA00023157"/>
    </source>
</evidence>
<evidence type="ECO:0000256" key="5">
    <source>
        <dbReference type="ARBA" id="ARBA00022734"/>
    </source>
</evidence>
<sequence>MKVGVVVVLILLSYCLCHLVLADEIFSAQIGGTFSRSSRESNYNIELHPEDSPFHADDDQEAVVMPNSNGESFLCFLPKVEKAKSGKPVAQFNTSSMIVETEKRVKLKTPDELLEEHKGQCFVRQEGWWSYEFCYHKKLRQVHLEDEKVVQEFFLGVYDAEATAAFNQNLSDISTLKDPRSKDASLRYHAHIYTNGTICDLTNQPRETEVRFVCSEARVMISSITEVSTCKYALTVQTPLLCKHQLFQAERPVWHIIHCNALPKNYKETEVKKELNKQIFMVTESEDSSSNDPEQ</sequence>
<keyword evidence="6" id="KW-0256">Endoplasmic reticulum</keyword>
<comment type="subcellular location">
    <subcellularLocation>
        <location evidence="1">Endoplasmic reticulum</location>
    </subcellularLocation>
</comment>
<dbReference type="PROSITE" id="PS51914">
    <property type="entry name" value="MRH"/>
    <property type="match status" value="1"/>
</dbReference>
<dbReference type="Gene3D" id="2.70.130.10">
    <property type="entry name" value="Mannose-6-phosphate receptor binding domain"/>
    <property type="match status" value="1"/>
</dbReference>
<feature type="chain" id="PRO_5035477956" description="Protein OS-9 homolog" evidence="9">
    <location>
        <begin position="23"/>
        <end position="295"/>
    </location>
</feature>
<dbReference type="InterPro" id="IPR012913">
    <property type="entry name" value="OS9-like_dom"/>
</dbReference>
<dbReference type="Pfam" id="PF07915">
    <property type="entry name" value="PRKCSH"/>
    <property type="match status" value="1"/>
</dbReference>
<keyword evidence="8" id="KW-0325">Glycoprotein</keyword>
<keyword evidence="12" id="KW-1185">Reference proteome</keyword>
<comment type="caution">
    <text evidence="11">The sequence shown here is derived from an EMBL/GenBank/DDBJ whole genome shotgun (WGS) entry which is preliminary data.</text>
</comment>
<dbReference type="InterPro" id="IPR009011">
    <property type="entry name" value="Man6P_isomerase_rcpt-bd_dom_sf"/>
</dbReference>
<dbReference type="AlphaFoldDB" id="A0A8K0MNR2"/>
<evidence type="ECO:0000256" key="4">
    <source>
        <dbReference type="ARBA" id="ARBA00022729"/>
    </source>
</evidence>
<keyword evidence="7" id="KW-1015">Disulfide bond</keyword>
<evidence type="ECO:0000256" key="8">
    <source>
        <dbReference type="ARBA" id="ARBA00023180"/>
    </source>
</evidence>
<name>A0A8K0MNR2_9ROSA</name>
<protein>
    <recommendedName>
        <fullName evidence="3">Protein OS-9 homolog</fullName>
    </recommendedName>
</protein>
<dbReference type="PANTHER" id="PTHR15414">
    <property type="entry name" value="OS-9-RELATED"/>
    <property type="match status" value="1"/>
</dbReference>
<dbReference type="PANTHER" id="PTHR15414:SF0">
    <property type="entry name" value="ENDOPLASMIC RETICULUM LECTIN 1"/>
    <property type="match status" value="1"/>
</dbReference>